<dbReference type="Proteomes" id="UP000325313">
    <property type="component" value="Unassembled WGS sequence"/>
</dbReference>
<evidence type="ECO:0000313" key="2">
    <source>
        <dbReference type="EMBL" id="KAA1133222.1"/>
    </source>
</evidence>
<comment type="caution">
    <text evidence="2">The sequence shown here is derived from an EMBL/GenBank/DDBJ whole genome shotgun (WGS) entry which is preliminary data.</text>
</comment>
<dbReference type="GO" id="GO:0004176">
    <property type="term" value="F:ATP-dependent peptidase activity"/>
    <property type="evidence" value="ECO:0007669"/>
    <property type="project" value="InterPro"/>
</dbReference>
<dbReference type="AlphaFoldDB" id="A0A5B0S5Z0"/>
<organism evidence="2 3">
    <name type="scientific">Puccinia graminis f. sp. tritici</name>
    <dbReference type="NCBI Taxonomy" id="56615"/>
    <lineage>
        <taxon>Eukaryota</taxon>
        <taxon>Fungi</taxon>
        <taxon>Dikarya</taxon>
        <taxon>Basidiomycota</taxon>
        <taxon>Pucciniomycotina</taxon>
        <taxon>Pucciniomycetes</taxon>
        <taxon>Pucciniales</taxon>
        <taxon>Pucciniaceae</taxon>
        <taxon>Puccinia</taxon>
    </lineage>
</organism>
<accession>A0A5B0S5Z0</accession>
<dbReference type="InterPro" id="IPR000642">
    <property type="entry name" value="Peptidase_M41"/>
</dbReference>
<dbReference type="EMBL" id="VDEP01000072">
    <property type="protein sequence ID" value="KAA1133222.1"/>
    <property type="molecule type" value="Genomic_DNA"/>
</dbReference>
<protein>
    <recommendedName>
        <fullName evidence="1">Peptidase M41 domain-containing protein</fullName>
    </recommendedName>
</protein>
<gene>
    <name evidence="2" type="ORF">PGTUg99_006261</name>
</gene>
<sequence>MIREMGFSTRLGPRAYRTDDQLAPNTLASIDGEIQEMVEAAATRALNLLQSKRDELDRLALALIEYETLSAEEAWKVVKGHKLERNTV</sequence>
<name>A0A5B0S5Z0_PUCGR</name>
<dbReference type="Gene3D" id="1.20.58.760">
    <property type="entry name" value="Peptidase M41"/>
    <property type="match status" value="1"/>
</dbReference>
<dbReference type="GO" id="GO:0004222">
    <property type="term" value="F:metalloendopeptidase activity"/>
    <property type="evidence" value="ECO:0007669"/>
    <property type="project" value="InterPro"/>
</dbReference>
<feature type="domain" description="Peptidase M41" evidence="1">
    <location>
        <begin position="1"/>
        <end position="74"/>
    </location>
</feature>
<dbReference type="SUPFAM" id="SSF140990">
    <property type="entry name" value="FtsH protease domain-like"/>
    <property type="match status" value="1"/>
</dbReference>
<evidence type="ECO:0000259" key="1">
    <source>
        <dbReference type="Pfam" id="PF01434"/>
    </source>
</evidence>
<dbReference type="Pfam" id="PF01434">
    <property type="entry name" value="Peptidase_M41"/>
    <property type="match status" value="1"/>
</dbReference>
<evidence type="ECO:0000313" key="3">
    <source>
        <dbReference type="Proteomes" id="UP000325313"/>
    </source>
</evidence>
<reference evidence="2 3" key="1">
    <citation type="submission" date="2019-05" db="EMBL/GenBank/DDBJ databases">
        <title>Emergence of the Ug99 lineage of the wheat stem rust pathogen through somatic hybridization.</title>
        <authorList>
            <person name="Li F."/>
            <person name="Upadhyaya N.M."/>
            <person name="Sperschneider J."/>
            <person name="Matny O."/>
            <person name="Nguyen-Phuc H."/>
            <person name="Mago R."/>
            <person name="Raley C."/>
            <person name="Miller M.E."/>
            <person name="Silverstein K.A.T."/>
            <person name="Henningsen E."/>
            <person name="Hirsch C.D."/>
            <person name="Visser B."/>
            <person name="Pretorius Z.A."/>
            <person name="Steffenson B.J."/>
            <person name="Schwessinger B."/>
            <person name="Dodds P.N."/>
            <person name="Figueroa M."/>
        </authorList>
    </citation>
    <scope>NUCLEOTIDE SEQUENCE [LARGE SCALE GENOMIC DNA]</scope>
    <source>
        <strain evidence="2 3">Ug99</strain>
    </source>
</reference>
<dbReference type="GO" id="GO:0005524">
    <property type="term" value="F:ATP binding"/>
    <property type="evidence" value="ECO:0007669"/>
    <property type="project" value="InterPro"/>
</dbReference>
<dbReference type="GO" id="GO:0006508">
    <property type="term" value="P:proteolysis"/>
    <property type="evidence" value="ECO:0007669"/>
    <property type="project" value="InterPro"/>
</dbReference>
<proteinExistence type="predicted"/>
<dbReference type="InterPro" id="IPR037219">
    <property type="entry name" value="Peptidase_M41-like"/>
</dbReference>